<comment type="subcellular location">
    <subcellularLocation>
        <location evidence="3">Cytoplasm</location>
    </subcellularLocation>
    <text evidence="3">Associated with two foci at the outer edges of the nucleoid region in young cells, and at four foci within both cell halves in older cells.</text>
</comment>
<keyword evidence="3" id="KW-0131">Cell cycle</keyword>
<keyword evidence="1 3" id="KW-0159">Chromosome partition</keyword>
<protein>
    <recommendedName>
        <fullName evidence="2 3">Segregation and condensation protein A</fullName>
    </recommendedName>
</protein>
<dbReference type="HAMAP" id="MF_01805">
    <property type="entry name" value="ScpA"/>
    <property type="match status" value="1"/>
</dbReference>
<dbReference type="PANTHER" id="PTHR33969">
    <property type="entry name" value="SEGREGATION AND CONDENSATION PROTEIN A"/>
    <property type="match status" value="1"/>
</dbReference>
<dbReference type="PANTHER" id="PTHR33969:SF2">
    <property type="entry name" value="SEGREGATION AND CONDENSATION PROTEIN A"/>
    <property type="match status" value="1"/>
</dbReference>
<keyword evidence="3" id="KW-0963">Cytoplasm</keyword>
<evidence type="ECO:0000256" key="2">
    <source>
        <dbReference type="ARBA" id="ARBA00044777"/>
    </source>
</evidence>
<keyword evidence="5" id="KW-1185">Reference proteome</keyword>
<dbReference type="Gene3D" id="6.10.250.2410">
    <property type="match status" value="1"/>
</dbReference>
<proteinExistence type="inferred from homology"/>
<dbReference type="Proteomes" id="UP001519343">
    <property type="component" value="Unassembled WGS sequence"/>
</dbReference>
<sequence length="255" mass="29984">MAYEVRLDSFEGPLDLLLHLIDKAEVDIYDIPVTIITEQYMQYLYVMQEFQIEIASEFLVMAATLLEIKSKMLLPRKEEVVFQPTFEMEEEYIDPRQELVERLLEYKRFKKLAEELRDRETKRSKIFTRPAENLSTFMVQVEENPVANVTLYDLVEAFNKALNKEDKPETKITRIHRDEISVKERIKEIKELLSITGNVRFSQLFSGSPSKAEVVTSFMAILEMMRKFQIRCLQSTLFEDIIITANKGDEQDAEF</sequence>
<dbReference type="Pfam" id="PF02616">
    <property type="entry name" value="SMC_ScpA"/>
    <property type="match status" value="1"/>
</dbReference>
<dbReference type="InterPro" id="IPR023093">
    <property type="entry name" value="ScpA-like_C"/>
</dbReference>
<evidence type="ECO:0000256" key="3">
    <source>
        <dbReference type="HAMAP-Rule" id="MF_01805"/>
    </source>
</evidence>
<evidence type="ECO:0000256" key="1">
    <source>
        <dbReference type="ARBA" id="ARBA00022829"/>
    </source>
</evidence>
<dbReference type="InterPro" id="IPR003768">
    <property type="entry name" value="ScpA"/>
</dbReference>
<reference evidence="4 5" key="1">
    <citation type="submission" date="2021-03" db="EMBL/GenBank/DDBJ databases">
        <title>Genomic Encyclopedia of Type Strains, Phase IV (KMG-IV): sequencing the most valuable type-strain genomes for metagenomic binning, comparative biology and taxonomic classification.</title>
        <authorList>
            <person name="Goeker M."/>
        </authorList>
    </citation>
    <scope>NUCLEOTIDE SEQUENCE [LARGE SCALE GENOMIC DNA]</scope>
    <source>
        <strain evidence="4 5">DSM 24738</strain>
    </source>
</reference>
<comment type="similarity">
    <text evidence="3">Belongs to the ScpA family.</text>
</comment>
<gene>
    <name evidence="3" type="primary">scpA</name>
    <name evidence="4" type="ORF">J2Z37_003531</name>
</gene>
<keyword evidence="3" id="KW-0132">Cell division</keyword>
<dbReference type="Gene3D" id="1.10.10.580">
    <property type="entry name" value="Structural maintenance of chromosome 1. Chain E"/>
    <property type="match status" value="1"/>
</dbReference>
<dbReference type="RefSeq" id="WP_209811525.1">
    <property type="nucleotide sequence ID" value="NZ_JAGGKT010000011.1"/>
</dbReference>
<comment type="subunit">
    <text evidence="3">Component of a cohesin-like complex composed of ScpA, ScpB and the Smc homodimer, in which ScpA and ScpB bind to the head domain of Smc. The presence of the three proteins is required for the association of the complex with DNA.</text>
</comment>
<comment type="function">
    <text evidence="3">Participates in chromosomal partition during cell division. May act via the formation of a condensin-like complex containing Smc and ScpB that pull DNA away from mid-cell into both cell halves.</text>
</comment>
<dbReference type="EMBL" id="JAGGKT010000011">
    <property type="protein sequence ID" value="MBP1933518.1"/>
    <property type="molecule type" value="Genomic_DNA"/>
</dbReference>
<evidence type="ECO:0000313" key="4">
    <source>
        <dbReference type="EMBL" id="MBP1933518.1"/>
    </source>
</evidence>
<organism evidence="4 5">
    <name type="scientific">Ammoniphilus resinae</name>
    <dbReference type="NCBI Taxonomy" id="861532"/>
    <lineage>
        <taxon>Bacteria</taxon>
        <taxon>Bacillati</taxon>
        <taxon>Bacillota</taxon>
        <taxon>Bacilli</taxon>
        <taxon>Bacillales</taxon>
        <taxon>Paenibacillaceae</taxon>
        <taxon>Aneurinibacillus group</taxon>
        <taxon>Ammoniphilus</taxon>
    </lineage>
</organism>
<name>A0ABS4GTD7_9BACL</name>
<evidence type="ECO:0000313" key="5">
    <source>
        <dbReference type="Proteomes" id="UP001519343"/>
    </source>
</evidence>
<comment type="caution">
    <text evidence="4">The sequence shown here is derived from an EMBL/GenBank/DDBJ whole genome shotgun (WGS) entry which is preliminary data.</text>
</comment>
<accession>A0ABS4GTD7</accession>